<dbReference type="AlphaFoldDB" id="A0A0C2J654"/>
<name>A0A0C2J654_THEKT</name>
<dbReference type="EMBL" id="JWZT01000914">
    <property type="protein sequence ID" value="KII73274.1"/>
    <property type="molecule type" value="Genomic_DNA"/>
</dbReference>
<proteinExistence type="predicted"/>
<keyword evidence="2" id="KW-1185">Reference proteome</keyword>
<protein>
    <submittedName>
        <fullName evidence="1">Uncharacterized protein</fullName>
    </submittedName>
</protein>
<evidence type="ECO:0000313" key="1">
    <source>
        <dbReference type="EMBL" id="KII73274.1"/>
    </source>
</evidence>
<dbReference type="Proteomes" id="UP000031668">
    <property type="component" value="Unassembled WGS sequence"/>
</dbReference>
<evidence type="ECO:0000313" key="2">
    <source>
        <dbReference type="Proteomes" id="UP000031668"/>
    </source>
</evidence>
<reference evidence="1 2" key="1">
    <citation type="journal article" date="2014" name="Genome Biol. Evol.">
        <title>The genome of the myxosporean Thelohanellus kitauei shows adaptations to nutrient acquisition within its fish host.</title>
        <authorList>
            <person name="Yang Y."/>
            <person name="Xiong J."/>
            <person name="Zhou Z."/>
            <person name="Huo F."/>
            <person name="Miao W."/>
            <person name="Ran C."/>
            <person name="Liu Y."/>
            <person name="Zhang J."/>
            <person name="Feng J."/>
            <person name="Wang M."/>
            <person name="Wang M."/>
            <person name="Wang L."/>
            <person name="Yao B."/>
        </authorList>
    </citation>
    <scope>NUCLEOTIDE SEQUENCE [LARGE SCALE GENOMIC DNA]</scope>
    <source>
        <strain evidence="1">Wuqing</strain>
    </source>
</reference>
<accession>A0A0C2J654</accession>
<comment type="caution">
    <text evidence="1">The sequence shown here is derived from an EMBL/GenBank/DDBJ whole genome shotgun (WGS) entry which is preliminary data.</text>
</comment>
<sequence length="195" mass="22245">MYFVVKKLIISLISVVRHKLANTSCTELEDGKSNGRMCFGSDRCRAATVNRRIAHASHIKPSAPLGMLMALWNSVYIDAFLDFHRNEEQYSAFVLFKMRKYATFEGAHESQKSDNRKNFASYIEQESLVVGLEVWILNHKLSMIEPLPKIRKFLKRKCLTLAPIESCLELTKRRNYKISTAALVTTESPPAKDSS</sequence>
<organism evidence="1 2">
    <name type="scientific">Thelohanellus kitauei</name>
    <name type="common">Myxosporean</name>
    <dbReference type="NCBI Taxonomy" id="669202"/>
    <lineage>
        <taxon>Eukaryota</taxon>
        <taxon>Metazoa</taxon>
        <taxon>Cnidaria</taxon>
        <taxon>Myxozoa</taxon>
        <taxon>Myxosporea</taxon>
        <taxon>Bivalvulida</taxon>
        <taxon>Platysporina</taxon>
        <taxon>Myxobolidae</taxon>
        <taxon>Thelohanellus</taxon>
    </lineage>
</organism>
<gene>
    <name evidence="1" type="ORF">RF11_12221</name>
</gene>